<keyword evidence="10" id="KW-1185">Reference proteome</keyword>
<keyword evidence="3 6" id="KW-0547">Nucleotide-binding</keyword>
<dbReference type="InterPro" id="IPR017441">
    <property type="entry name" value="Protein_kinase_ATP_BS"/>
</dbReference>
<dbReference type="InterPro" id="IPR008271">
    <property type="entry name" value="Ser/Thr_kinase_AS"/>
</dbReference>
<evidence type="ECO:0000256" key="7">
    <source>
        <dbReference type="RuleBase" id="RU000304"/>
    </source>
</evidence>
<evidence type="ECO:0000256" key="6">
    <source>
        <dbReference type="PROSITE-ProRule" id="PRU10141"/>
    </source>
</evidence>
<sequence length="302" mass="33525">MALAPDTQRTCAPPDTRALQVPDTEIGVIDLIGVGTFGEVYRAQWRARVVAVKVLRVERGGRRGAAEDDARRRERFARELQLLTALRHPHIVQCLGGSVAGTSRPFIICEYMNGGTLKRLLRATRPEPTRDLQVALHTARALAFLHSLSPPIVHRDVKSDNYLVRGGAGSMPVVKLSDFGLSRVLASFDEKMTPCGSVAYSAPEVIRCEAYSERADVYGYGVVLWEVVTHATEPYAGLTPLQVQMGVSMRGMRPPLPPSPTADPRLVRILSACWREVPAQRPRMQQIVAVLERIRESMNRRR</sequence>
<dbReference type="Pfam" id="PF07714">
    <property type="entry name" value="PK_Tyr_Ser-Thr"/>
    <property type="match status" value="1"/>
</dbReference>
<dbReference type="GO" id="GO:0004674">
    <property type="term" value="F:protein serine/threonine kinase activity"/>
    <property type="evidence" value="ECO:0007669"/>
    <property type="project" value="UniProtKB-KW"/>
</dbReference>
<keyword evidence="4" id="KW-0418">Kinase</keyword>
<gene>
    <name evidence="9" type="ORF">CDCA_CDCA15G4049</name>
</gene>
<keyword evidence="5 6" id="KW-0067">ATP-binding</keyword>
<protein>
    <recommendedName>
        <fullName evidence="8">Protein kinase domain-containing protein</fullName>
    </recommendedName>
</protein>
<dbReference type="InterPro" id="IPR011009">
    <property type="entry name" value="Kinase-like_dom_sf"/>
</dbReference>
<name>A0AAV9J136_CYACA</name>
<keyword evidence="2" id="KW-0808">Transferase</keyword>
<comment type="caution">
    <text evidence="9">The sequence shown here is derived from an EMBL/GenBank/DDBJ whole genome shotgun (WGS) entry which is preliminary data.</text>
</comment>
<dbReference type="EMBL" id="JANCYW010000015">
    <property type="protein sequence ID" value="KAK4538024.1"/>
    <property type="molecule type" value="Genomic_DNA"/>
</dbReference>
<dbReference type="PIRSF" id="PIRSF000654">
    <property type="entry name" value="Integrin-linked_kinase"/>
    <property type="match status" value="1"/>
</dbReference>
<dbReference type="Gene3D" id="3.30.200.20">
    <property type="entry name" value="Phosphorylase Kinase, domain 1"/>
    <property type="match status" value="1"/>
</dbReference>
<dbReference type="PROSITE" id="PS50011">
    <property type="entry name" value="PROTEIN_KINASE_DOM"/>
    <property type="match status" value="1"/>
</dbReference>
<dbReference type="InterPro" id="IPR000719">
    <property type="entry name" value="Prot_kinase_dom"/>
</dbReference>
<dbReference type="SMART" id="SM00220">
    <property type="entry name" value="S_TKc"/>
    <property type="match status" value="1"/>
</dbReference>
<evidence type="ECO:0000256" key="2">
    <source>
        <dbReference type="ARBA" id="ARBA00022679"/>
    </source>
</evidence>
<keyword evidence="1 7" id="KW-0723">Serine/threonine-protein kinase</keyword>
<dbReference type="Proteomes" id="UP001301350">
    <property type="component" value="Unassembled WGS sequence"/>
</dbReference>
<evidence type="ECO:0000256" key="1">
    <source>
        <dbReference type="ARBA" id="ARBA00022527"/>
    </source>
</evidence>
<evidence type="ECO:0000313" key="9">
    <source>
        <dbReference type="EMBL" id="KAK4538024.1"/>
    </source>
</evidence>
<feature type="binding site" evidence="6">
    <location>
        <position position="53"/>
    </location>
    <ligand>
        <name>ATP</name>
        <dbReference type="ChEBI" id="CHEBI:30616"/>
    </ligand>
</feature>
<dbReference type="PROSITE" id="PS00108">
    <property type="entry name" value="PROTEIN_KINASE_ST"/>
    <property type="match status" value="1"/>
</dbReference>
<dbReference type="Gene3D" id="1.10.510.10">
    <property type="entry name" value="Transferase(Phosphotransferase) domain 1"/>
    <property type="match status" value="1"/>
</dbReference>
<dbReference type="PANTHER" id="PTHR44329:SF288">
    <property type="entry name" value="MITOGEN-ACTIVATED PROTEIN KINASE KINASE KINASE 20"/>
    <property type="match status" value="1"/>
</dbReference>
<dbReference type="PRINTS" id="PR00109">
    <property type="entry name" value="TYRKINASE"/>
</dbReference>
<dbReference type="InterPro" id="IPR001245">
    <property type="entry name" value="Ser-Thr/Tyr_kinase_cat_dom"/>
</dbReference>
<accession>A0AAV9J136</accession>
<dbReference type="InterPro" id="IPR051681">
    <property type="entry name" value="Ser/Thr_Kinases-Pseudokinases"/>
</dbReference>
<evidence type="ECO:0000256" key="3">
    <source>
        <dbReference type="ARBA" id="ARBA00022741"/>
    </source>
</evidence>
<reference evidence="9 10" key="1">
    <citation type="submission" date="2022-07" db="EMBL/GenBank/DDBJ databases">
        <title>Genome-wide signatures of adaptation to extreme environments.</title>
        <authorList>
            <person name="Cho C.H."/>
            <person name="Yoon H.S."/>
        </authorList>
    </citation>
    <scope>NUCLEOTIDE SEQUENCE [LARGE SCALE GENOMIC DNA]</scope>
    <source>
        <strain evidence="9 10">DBV 063 E5</strain>
    </source>
</reference>
<evidence type="ECO:0000256" key="4">
    <source>
        <dbReference type="ARBA" id="ARBA00022777"/>
    </source>
</evidence>
<organism evidence="9 10">
    <name type="scientific">Cyanidium caldarium</name>
    <name type="common">Red alga</name>
    <dbReference type="NCBI Taxonomy" id="2771"/>
    <lineage>
        <taxon>Eukaryota</taxon>
        <taxon>Rhodophyta</taxon>
        <taxon>Bangiophyceae</taxon>
        <taxon>Cyanidiales</taxon>
        <taxon>Cyanidiaceae</taxon>
        <taxon>Cyanidium</taxon>
    </lineage>
</organism>
<comment type="similarity">
    <text evidence="7">Belongs to the protein kinase superfamily.</text>
</comment>
<feature type="domain" description="Protein kinase" evidence="8">
    <location>
        <begin position="26"/>
        <end position="294"/>
    </location>
</feature>
<evidence type="ECO:0000256" key="5">
    <source>
        <dbReference type="ARBA" id="ARBA00022840"/>
    </source>
</evidence>
<evidence type="ECO:0000313" key="10">
    <source>
        <dbReference type="Proteomes" id="UP001301350"/>
    </source>
</evidence>
<dbReference type="CDD" id="cd13999">
    <property type="entry name" value="STKc_MAP3K-like"/>
    <property type="match status" value="1"/>
</dbReference>
<dbReference type="GO" id="GO:0005524">
    <property type="term" value="F:ATP binding"/>
    <property type="evidence" value="ECO:0007669"/>
    <property type="project" value="UniProtKB-UniRule"/>
</dbReference>
<dbReference type="SUPFAM" id="SSF56112">
    <property type="entry name" value="Protein kinase-like (PK-like)"/>
    <property type="match status" value="1"/>
</dbReference>
<dbReference type="PANTHER" id="PTHR44329">
    <property type="entry name" value="SERINE/THREONINE-PROTEIN KINASE TNNI3K-RELATED"/>
    <property type="match status" value="1"/>
</dbReference>
<dbReference type="AlphaFoldDB" id="A0AAV9J136"/>
<proteinExistence type="inferred from homology"/>
<dbReference type="PROSITE" id="PS00107">
    <property type="entry name" value="PROTEIN_KINASE_ATP"/>
    <property type="match status" value="1"/>
</dbReference>
<evidence type="ECO:0000259" key="8">
    <source>
        <dbReference type="PROSITE" id="PS50011"/>
    </source>
</evidence>